<organism evidence="1">
    <name type="scientific">Clandestinovirus</name>
    <dbReference type="NCBI Taxonomy" id="2831644"/>
    <lineage>
        <taxon>Viruses</taxon>
    </lineage>
</organism>
<reference evidence="1" key="1">
    <citation type="submission" date="2021-06" db="EMBL/GenBank/DDBJ databases">
        <authorList>
            <person name="Rolland C."/>
        </authorList>
    </citation>
    <scope>NUCLEOTIDE SEQUENCE</scope>
    <source>
        <strain evidence="1">575.419719</strain>
    </source>
</reference>
<dbReference type="EMBL" id="MZ420155">
    <property type="protein sequence ID" value="QYA18882.1"/>
    <property type="molecule type" value="Genomic_DNA"/>
</dbReference>
<sequence>MAFQFKTISEVITALTKYGPKDLAFPQVLHLTKVQVTFRQSVGDIDDITQYHELVSWDSKDFNNLNIGNACIQRNNKCGGGKATLGELIDALTAFKQDHPNEATYSVTYNMQLLDGDIVESKPWFKTNGIAWSASSLATQFKTHQKVTNHLNQLVASMDTAKFYSIFDFVQQFLDTYPSLPEDYKAYLIPNTPASGYKAFHSLDLAKAYLRNNGRGQVVEGNTETSILNSPNLFKLANERTPKVFIYNNLFVQAVKDDVAQLEQKLNNLVV</sequence>
<accession>A0A8F8KMI6</accession>
<evidence type="ECO:0000313" key="1">
    <source>
        <dbReference type="EMBL" id="QYA18882.1"/>
    </source>
</evidence>
<proteinExistence type="predicted"/>
<name>A0A8F8KMI6_9VIRU</name>
<protein>
    <submittedName>
        <fullName evidence="1">Uncharacterized protein</fullName>
    </submittedName>
</protein>
<gene>
    <name evidence="1" type="ORF">KOM_12_614</name>
</gene>